<name>A0A227J8M6_VIBPH</name>
<dbReference type="Proteomes" id="UP000214596">
    <property type="component" value="Unassembled WGS sequence"/>
</dbReference>
<dbReference type="InterPro" id="IPR001036">
    <property type="entry name" value="Acrflvin-R"/>
</dbReference>
<evidence type="ECO:0000313" key="1">
    <source>
        <dbReference type="EMBL" id="OXE31479.1"/>
    </source>
</evidence>
<dbReference type="PANTHER" id="PTHR32063:SF18">
    <property type="entry name" value="CATION EFFLUX SYSTEM PROTEIN"/>
    <property type="match status" value="1"/>
</dbReference>
<reference evidence="1 2" key="1">
    <citation type="journal article" date="2017" name="Appl. Environ. Microbiol.">
        <title>Parallel evolution of two clades of a major Atlantic endemic Vibrio parahaemolyticus pathogen lineage by independent acquisition of related pathogenicity islands.</title>
        <authorList>
            <person name="Xu F."/>
            <person name="Gonzalez-Escalona N."/>
            <person name="Drees K.P."/>
            <person name="Sebra R.P."/>
            <person name="Cooper V.S."/>
            <person name="Jones S.H."/>
            <person name="Whistler C.A."/>
        </authorList>
    </citation>
    <scope>NUCLEOTIDE SEQUENCE [LARGE SCALE GENOMIC DNA]</scope>
    <source>
        <strain evidence="1 2">MAVP-3</strain>
    </source>
</reference>
<dbReference type="Pfam" id="PF00873">
    <property type="entry name" value="ACR_tran"/>
    <property type="match status" value="1"/>
</dbReference>
<feature type="non-terminal residue" evidence="1">
    <location>
        <position position="162"/>
    </location>
</feature>
<dbReference type="GO" id="GO:0005886">
    <property type="term" value="C:plasma membrane"/>
    <property type="evidence" value="ECO:0007669"/>
    <property type="project" value="TreeGrafter"/>
</dbReference>
<dbReference type="SUPFAM" id="SSF82714">
    <property type="entry name" value="Multidrug efflux transporter AcrB TolC docking domain, DN and DC subdomains"/>
    <property type="match status" value="1"/>
</dbReference>
<accession>A0A227J8M6</accession>
<organism evidence="1 2">
    <name type="scientific">Vibrio parahaemolyticus</name>
    <dbReference type="NCBI Taxonomy" id="670"/>
    <lineage>
        <taxon>Bacteria</taxon>
        <taxon>Pseudomonadati</taxon>
        <taxon>Pseudomonadota</taxon>
        <taxon>Gammaproteobacteria</taxon>
        <taxon>Vibrionales</taxon>
        <taxon>Vibrionaceae</taxon>
        <taxon>Vibrio</taxon>
    </lineage>
</organism>
<gene>
    <name evidence="1" type="ORF">CA163_17850</name>
</gene>
<dbReference type="Gene3D" id="3.30.2090.10">
    <property type="entry name" value="Multidrug efflux transporter AcrB TolC docking domain, DN and DC subdomains"/>
    <property type="match status" value="1"/>
</dbReference>
<dbReference type="GO" id="GO:0042910">
    <property type="term" value="F:xenobiotic transmembrane transporter activity"/>
    <property type="evidence" value="ECO:0007669"/>
    <property type="project" value="TreeGrafter"/>
</dbReference>
<dbReference type="PANTHER" id="PTHR32063">
    <property type="match status" value="1"/>
</dbReference>
<dbReference type="Gene3D" id="3.30.70.1430">
    <property type="entry name" value="Multidrug efflux transporter AcrB pore domain"/>
    <property type="match status" value="1"/>
</dbReference>
<dbReference type="InterPro" id="IPR027463">
    <property type="entry name" value="AcrB_DN_DC_subdom"/>
</dbReference>
<comment type="caution">
    <text evidence="1">The sequence shown here is derived from an EMBL/GenBank/DDBJ whole genome shotgun (WGS) entry which is preliminary data.</text>
</comment>
<evidence type="ECO:0008006" key="3">
    <source>
        <dbReference type="Google" id="ProtNLM"/>
    </source>
</evidence>
<proteinExistence type="predicted"/>
<protein>
    <recommendedName>
        <fullName evidence="3">Acriflavin resistance protein</fullName>
    </recommendedName>
</protein>
<evidence type="ECO:0000313" key="2">
    <source>
        <dbReference type="Proteomes" id="UP000214596"/>
    </source>
</evidence>
<sequence>LPQEWDLLRRKVDDVKLQLPSSAQISVVQDEFSEVYGMLFSIHSTDAAPEELRRYAEELQRQIKAVDGIKKIELHGVQPRVVHIDMPDERLAQYGLSIAQVWNQLSTQNSTFEAGKFDAGTERIRIAQTSEFQSLEDIRNLIINGGTGEFGSGLIRLGDIAD</sequence>
<dbReference type="Gene3D" id="3.30.70.1320">
    <property type="entry name" value="Multidrug efflux transporter AcrB pore domain like"/>
    <property type="match status" value="1"/>
</dbReference>
<feature type="non-terminal residue" evidence="1">
    <location>
        <position position="1"/>
    </location>
</feature>
<dbReference type="EMBL" id="NIXT01001186">
    <property type="protein sequence ID" value="OXE31479.1"/>
    <property type="molecule type" value="Genomic_DNA"/>
</dbReference>
<dbReference type="AlphaFoldDB" id="A0A227J8M6"/>